<organism evidence="7 8">
    <name type="scientific">Blattamonas nauphoetae</name>
    <dbReference type="NCBI Taxonomy" id="2049346"/>
    <lineage>
        <taxon>Eukaryota</taxon>
        <taxon>Metamonada</taxon>
        <taxon>Preaxostyla</taxon>
        <taxon>Oxymonadida</taxon>
        <taxon>Blattamonas</taxon>
    </lineage>
</organism>
<dbReference type="PROSITE" id="PS51419">
    <property type="entry name" value="RAB"/>
    <property type="match status" value="1"/>
</dbReference>
<dbReference type="InterPro" id="IPR043136">
    <property type="entry name" value="B30.2/SPRY_sf"/>
</dbReference>
<dbReference type="PROSITE" id="PS50011">
    <property type="entry name" value="PROTEIN_KINASE_DOM"/>
    <property type="match status" value="1"/>
</dbReference>
<evidence type="ECO:0000256" key="1">
    <source>
        <dbReference type="ARBA" id="ARBA00006270"/>
    </source>
</evidence>
<evidence type="ECO:0000256" key="5">
    <source>
        <dbReference type="SAM" id="MobiDB-lite"/>
    </source>
</evidence>
<dbReference type="InterPro" id="IPR027417">
    <property type="entry name" value="P-loop_NTPase"/>
</dbReference>
<accession>A0ABQ9YA91</accession>
<name>A0ABQ9YA91_9EUKA</name>
<dbReference type="PRINTS" id="PR00449">
    <property type="entry name" value="RASTRNSFRMNG"/>
</dbReference>
<keyword evidence="4" id="KW-0449">Lipoprotein</keyword>
<evidence type="ECO:0000256" key="3">
    <source>
        <dbReference type="ARBA" id="ARBA00023134"/>
    </source>
</evidence>
<comment type="caution">
    <text evidence="7">The sequence shown here is derived from an EMBL/GenBank/DDBJ whole genome shotgun (WGS) entry which is preliminary data.</text>
</comment>
<keyword evidence="2" id="KW-0547">Nucleotide-binding</keyword>
<dbReference type="Pfam" id="PF00071">
    <property type="entry name" value="Ras"/>
    <property type="match status" value="1"/>
</dbReference>
<keyword evidence="3" id="KW-0342">GTP-binding</keyword>
<dbReference type="SMART" id="SM00175">
    <property type="entry name" value="RAB"/>
    <property type="match status" value="1"/>
</dbReference>
<sequence length="745" mass="83331">MTQDLVKTGNFTDTTPTKPGVDLINHSIQIDGQPIKLQLWDHQGQERCRQITSMFLPGVRGIVVLYDVTDRRSFEELSRWFELIAQHADKKCVSLLIGNKCDMETRRKVSTEEGKSLANSRSINFFETSAKTTINVDLAFETLTRDILQRWGISLQRTPSPEPAPSEPQLSWWSRRRARRQTEDSQRDSPSASAIQATHHPSPAVPPSHIDPPTRDSPRPLSLAVTPDAPGSTEPQTEHILLPPPQRKKGSEISVPDNYTLIRPIKSGGFGTVVEMEDKRTKERVAGKMIQCLTDKQSERIAREVGRLKRYRHAGIVSFKKMEEMENMGVIVMELGERSVGDLVRECKARDSLVPREIVYRIMVEISCALCFMHNHPTERGSHGDVKMENILLFEHNHAKLCDLGAAESEDVSTSRGEMSLLFVSPERLTSETGRATPESDVWSLGIVLHWLLFGEPPFKGQNMMKLLQEIGSFKATDIGNSCGEEVRNLLMRILDPDPMSRLTSQQLSQSTLFRCLLNTKEAFWRLFDENEKELLEERRRTIGKSDNTLAALPSLIFTKPTHFSTNCTTLTRTDVGGDRDGDGRTSSVLIADTFSSGIISVSLTVLSLPLGKTCRGDICFGLMDAASAIPRIDEKLGTTVRSSVCVDSFGSVWTNTSTSHPSRLCLSRLNEDDTFRMEVDLDSNPRKVQFFKNGESGKCFVSHIPRSVKIGFSVTIQGTSFRVENVARLSQPTALVDGMVELVW</sequence>
<dbReference type="PANTHER" id="PTHR47980">
    <property type="entry name" value="LD44762P"/>
    <property type="match status" value="1"/>
</dbReference>
<dbReference type="SMART" id="SM00174">
    <property type="entry name" value="RHO"/>
    <property type="match status" value="1"/>
</dbReference>
<dbReference type="InterPro" id="IPR001806">
    <property type="entry name" value="Small_GTPase"/>
</dbReference>
<evidence type="ECO:0000256" key="4">
    <source>
        <dbReference type="ARBA" id="ARBA00023288"/>
    </source>
</evidence>
<evidence type="ECO:0000256" key="2">
    <source>
        <dbReference type="ARBA" id="ARBA00022741"/>
    </source>
</evidence>
<dbReference type="CDD" id="cd00154">
    <property type="entry name" value="Rab"/>
    <property type="match status" value="1"/>
</dbReference>
<dbReference type="Gene3D" id="3.40.50.300">
    <property type="entry name" value="P-loop containing nucleotide triphosphate hydrolases"/>
    <property type="match status" value="1"/>
</dbReference>
<dbReference type="Gene3D" id="1.10.510.10">
    <property type="entry name" value="Transferase(Phosphotransferase) domain 1"/>
    <property type="match status" value="1"/>
</dbReference>
<feature type="region of interest" description="Disordered" evidence="5">
    <location>
        <begin position="156"/>
        <end position="253"/>
    </location>
</feature>
<feature type="domain" description="Protein kinase" evidence="6">
    <location>
        <begin position="259"/>
        <end position="514"/>
    </location>
</feature>
<dbReference type="InterPro" id="IPR011009">
    <property type="entry name" value="Kinase-like_dom_sf"/>
</dbReference>
<comment type="similarity">
    <text evidence="1">Belongs to the small GTPase superfamily. Rab family.</text>
</comment>
<dbReference type="SMART" id="SM00173">
    <property type="entry name" value="RAS"/>
    <property type="match status" value="1"/>
</dbReference>
<dbReference type="SUPFAM" id="SSF56112">
    <property type="entry name" value="Protein kinase-like (PK-like)"/>
    <property type="match status" value="1"/>
</dbReference>
<dbReference type="EMBL" id="JARBJD010000021">
    <property type="protein sequence ID" value="KAK2960686.1"/>
    <property type="molecule type" value="Genomic_DNA"/>
</dbReference>
<dbReference type="InterPro" id="IPR005225">
    <property type="entry name" value="Small_GTP-bd"/>
</dbReference>
<dbReference type="NCBIfam" id="TIGR00231">
    <property type="entry name" value="small_GTP"/>
    <property type="match status" value="1"/>
</dbReference>
<dbReference type="InterPro" id="IPR000719">
    <property type="entry name" value="Prot_kinase_dom"/>
</dbReference>
<reference evidence="7 8" key="1">
    <citation type="journal article" date="2022" name="bioRxiv">
        <title>Genomics of Preaxostyla Flagellates Illuminates Evolutionary Transitions and the Path Towards Mitochondrial Loss.</title>
        <authorList>
            <person name="Novak L.V.F."/>
            <person name="Treitli S.C."/>
            <person name="Pyrih J."/>
            <person name="Halakuc P."/>
            <person name="Pipaliya S.V."/>
            <person name="Vacek V."/>
            <person name="Brzon O."/>
            <person name="Soukal P."/>
            <person name="Eme L."/>
            <person name="Dacks J.B."/>
            <person name="Karnkowska A."/>
            <person name="Elias M."/>
            <person name="Hampl V."/>
        </authorList>
    </citation>
    <scope>NUCLEOTIDE SEQUENCE [LARGE SCALE GENOMIC DNA]</scope>
    <source>
        <strain evidence="7">NAU3</strain>
        <tissue evidence="7">Gut</tissue>
    </source>
</reference>
<dbReference type="Pfam" id="PF00069">
    <property type="entry name" value="Pkinase"/>
    <property type="match status" value="1"/>
</dbReference>
<dbReference type="SUPFAM" id="SSF52540">
    <property type="entry name" value="P-loop containing nucleoside triphosphate hydrolases"/>
    <property type="match status" value="1"/>
</dbReference>
<dbReference type="Proteomes" id="UP001281761">
    <property type="component" value="Unassembled WGS sequence"/>
</dbReference>
<dbReference type="PROSITE" id="PS51421">
    <property type="entry name" value="RAS"/>
    <property type="match status" value="1"/>
</dbReference>
<evidence type="ECO:0000259" key="6">
    <source>
        <dbReference type="PROSITE" id="PS50011"/>
    </source>
</evidence>
<gene>
    <name evidence="7" type="ORF">BLNAU_4341</name>
</gene>
<evidence type="ECO:0000313" key="8">
    <source>
        <dbReference type="Proteomes" id="UP001281761"/>
    </source>
</evidence>
<dbReference type="SMART" id="SM00220">
    <property type="entry name" value="S_TKc"/>
    <property type="match status" value="1"/>
</dbReference>
<protein>
    <submittedName>
        <fullName evidence="7">GTP-binding protein ypt2</fullName>
    </submittedName>
</protein>
<evidence type="ECO:0000313" key="7">
    <source>
        <dbReference type="EMBL" id="KAK2960686.1"/>
    </source>
</evidence>
<dbReference type="Gene3D" id="2.60.120.920">
    <property type="match status" value="1"/>
</dbReference>
<dbReference type="InterPro" id="IPR050305">
    <property type="entry name" value="Small_GTPase_Rab"/>
</dbReference>
<proteinExistence type="inferred from homology"/>
<keyword evidence="8" id="KW-1185">Reference proteome</keyword>